<proteinExistence type="predicted"/>
<dbReference type="AlphaFoldDB" id="A0A940N053"/>
<evidence type="ECO:0000313" key="2">
    <source>
        <dbReference type="Proteomes" id="UP000677537"/>
    </source>
</evidence>
<keyword evidence="2" id="KW-1185">Reference proteome</keyword>
<evidence type="ECO:0000313" key="1">
    <source>
        <dbReference type="EMBL" id="MBP0492845.1"/>
    </source>
</evidence>
<gene>
    <name evidence="1" type="ORF">J5Y10_08650</name>
</gene>
<sequence>MSDRIGEYAPTPVTVPSAPAWPEAAVQGLLDEIGLSALTPTHTHEQRVELVKHIGARCQAVLSTLPQATEATTNG</sequence>
<dbReference type="RefSeq" id="WP_209372691.1">
    <property type="nucleotide sequence ID" value="NZ_JAGIZA010000004.1"/>
</dbReference>
<name>A0A940N053_9PROT</name>
<comment type="caution">
    <text evidence="1">The sequence shown here is derived from an EMBL/GenBank/DDBJ whole genome shotgun (WGS) entry which is preliminary data.</text>
</comment>
<protein>
    <submittedName>
        <fullName evidence="1">Uncharacterized protein</fullName>
    </submittedName>
</protein>
<dbReference type="Proteomes" id="UP000677537">
    <property type="component" value="Unassembled WGS sequence"/>
</dbReference>
<dbReference type="EMBL" id="JAGIZA010000004">
    <property type="protein sequence ID" value="MBP0492845.1"/>
    <property type="molecule type" value="Genomic_DNA"/>
</dbReference>
<reference evidence="1" key="1">
    <citation type="submission" date="2021-03" db="EMBL/GenBank/DDBJ databases">
        <authorList>
            <person name="So Y."/>
        </authorList>
    </citation>
    <scope>NUCLEOTIDE SEQUENCE</scope>
    <source>
        <strain evidence="1">SG15</strain>
    </source>
</reference>
<accession>A0A940N053</accession>
<organism evidence="1 2">
    <name type="scientific">Roseomonas indoligenes</name>
    <dbReference type="NCBI Taxonomy" id="2820811"/>
    <lineage>
        <taxon>Bacteria</taxon>
        <taxon>Pseudomonadati</taxon>
        <taxon>Pseudomonadota</taxon>
        <taxon>Alphaproteobacteria</taxon>
        <taxon>Acetobacterales</taxon>
        <taxon>Roseomonadaceae</taxon>
        <taxon>Roseomonas</taxon>
    </lineage>
</organism>